<dbReference type="InterPro" id="IPR031924">
    <property type="entry name" value="GH115"/>
</dbReference>
<dbReference type="Proteomes" id="UP000273145">
    <property type="component" value="Chromosome"/>
</dbReference>
<dbReference type="RefSeq" id="WP_125082654.1">
    <property type="nucleotide sequence ID" value="NZ_CP034248.1"/>
</dbReference>
<evidence type="ECO:0000256" key="1">
    <source>
        <dbReference type="ARBA" id="ARBA00022801"/>
    </source>
</evidence>
<dbReference type="Gene3D" id="3.30.379.10">
    <property type="entry name" value="Chitobiase/beta-hexosaminidase domain 2-like"/>
    <property type="match status" value="1"/>
</dbReference>
<reference evidence="2 3" key="1">
    <citation type="submission" date="2018-11" db="EMBL/GenBank/DDBJ databases">
        <title>Genome sequencing of Paenibacillus lentus DSM25539(T).</title>
        <authorList>
            <person name="Kook J.-K."/>
            <person name="Park S.-N."/>
            <person name="Lim Y.K."/>
        </authorList>
    </citation>
    <scope>NUCLEOTIDE SEQUENCE [LARGE SCALE GENOMIC DNA]</scope>
    <source>
        <strain evidence="2 3">DSM 25539</strain>
    </source>
</reference>
<dbReference type="InterPro" id="IPR042301">
    <property type="entry name" value="GH115_sf"/>
</dbReference>
<protein>
    <recommendedName>
        <fullName evidence="4">Glycosyl hydrolase family 115</fullName>
    </recommendedName>
</protein>
<dbReference type="Pfam" id="PF15979">
    <property type="entry name" value="Glyco_hydro_115"/>
    <property type="match status" value="1"/>
</dbReference>
<dbReference type="GO" id="GO:0016787">
    <property type="term" value="F:hydrolase activity"/>
    <property type="evidence" value="ECO:0007669"/>
    <property type="project" value="UniProtKB-KW"/>
</dbReference>
<dbReference type="KEGG" id="plen:EIM92_10940"/>
<dbReference type="GO" id="GO:0005975">
    <property type="term" value="P:carbohydrate metabolic process"/>
    <property type="evidence" value="ECO:0007669"/>
    <property type="project" value="UniProtKB-ARBA"/>
</dbReference>
<sequence>MSSQQQFFTITASSIYYIQAEMSMPIRHAWKMISRDHSNVFGELPLQGEDAAVVVRYAEPGDGCPEWPEAFCLRFNGRVTGQQPTLHIVGRDELGIVYGLLYYSRTILGVDPFWYWAELRPAKRELITLPAVDYVSVQPKVRYRGWFVNDEVCLIGWKEEYPPTEEVWQPVFEALLRCGGNMVIPGTDLPRSGIHHKLATEMGLWVTHHHAEPLGAEMFLRAYPGKQASYSEHPNLFERLWRDAIEKQQHDRIVWVLSFRGQGDKPFWEDDPAFDTPAKRGALITSVVAKQYDMVREYVADPVCCMAMYGEIAELYKAGHIEVPEDIIKIWADNGYGKMVSRRHGNLNLRVRALPNREDKGKHGVYYHVTFHDLQASNHLTMFPGRPEFIAQELQKSFHCGASEYLLVNCGNILPHLYTLDLTAQLWQAGMTDVEKHLYKFIGRQYSFQQAQIAELYRQYADCTIAYGPNEDDRAGDEFYHHPARQIMGHWLQGRSDSDHRLIWAAGERPFVEQVRWFKEKAAAAETGWARLREQGVVVTKLLSEEEGKRLQVQLLVQIELHLSGCRGLIAICRAYEAYLAGLYPQAFVHASQAVWSYTNGLHALREAEQGQWAHFYRADWLTNIANTIEHADTVRKYLRILGDSPDMFLWYKEYLMPETEKYIYLENTHRNPLTDDELARRLEKKFASLVDGLEVSWK</sequence>
<dbReference type="AlphaFoldDB" id="A0A3S8RUM1"/>
<dbReference type="InterPro" id="IPR029018">
    <property type="entry name" value="Hex-like_dom2"/>
</dbReference>
<gene>
    <name evidence="2" type="ORF">EIM92_10940</name>
</gene>
<evidence type="ECO:0008006" key="4">
    <source>
        <dbReference type="Google" id="ProtNLM"/>
    </source>
</evidence>
<dbReference type="PANTHER" id="PTHR37842:SF2">
    <property type="entry name" value="GYLCOSYL HYDROLASE 115 C-TERMINAL DOMAIN-CONTAINING PROTEIN"/>
    <property type="match status" value="1"/>
</dbReference>
<keyword evidence="1" id="KW-0378">Hydrolase</keyword>
<name>A0A3S8RUM1_9BACL</name>
<accession>A0A3S8RUM1</accession>
<dbReference type="EMBL" id="CP034248">
    <property type="protein sequence ID" value="AZK46602.1"/>
    <property type="molecule type" value="Genomic_DNA"/>
</dbReference>
<keyword evidence="3" id="KW-1185">Reference proteome</keyword>
<proteinExistence type="predicted"/>
<organism evidence="2 3">
    <name type="scientific">Paenibacillus lentus</name>
    <dbReference type="NCBI Taxonomy" id="1338368"/>
    <lineage>
        <taxon>Bacteria</taxon>
        <taxon>Bacillati</taxon>
        <taxon>Bacillota</taxon>
        <taxon>Bacilli</taxon>
        <taxon>Bacillales</taxon>
        <taxon>Paenibacillaceae</taxon>
        <taxon>Paenibacillus</taxon>
    </lineage>
</organism>
<dbReference type="OrthoDB" id="8727830at2"/>
<dbReference type="Gene3D" id="3.20.20.520">
    <property type="entry name" value="Glycosyl hydrolase family 115"/>
    <property type="match status" value="1"/>
</dbReference>
<evidence type="ECO:0000313" key="2">
    <source>
        <dbReference type="EMBL" id="AZK46602.1"/>
    </source>
</evidence>
<evidence type="ECO:0000313" key="3">
    <source>
        <dbReference type="Proteomes" id="UP000273145"/>
    </source>
</evidence>
<dbReference type="PANTHER" id="PTHR37842">
    <property type="match status" value="1"/>
</dbReference>